<keyword evidence="2" id="KW-1185">Reference proteome</keyword>
<protein>
    <submittedName>
        <fullName evidence="1">PE-PGRS family protein</fullName>
    </submittedName>
</protein>
<dbReference type="Proteomes" id="UP000181790">
    <property type="component" value="Unassembled WGS sequence"/>
</dbReference>
<dbReference type="OrthoDB" id="9798438at2"/>
<reference evidence="1 2" key="1">
    <citation type="submission" date="2016-10" db="EMBL/GenBank/DDBJ databases">
        <title>Arsenicibacter rosenii gen. nov., sp. nov., an efficient arsenic-methylating bacterium isolated from an arsenic-contaminated paddy soil.</title>
        <authorList>
            <person name="Huang K."/>
        </authorList>
    </citation>
    <scope>NUCLEOTIDE SEQUENCE [LARGE SCALE GENOMIC DNA]</scope>
    <source>
        <strain evidence="1 2">SM-1</strain>
    </source>
</reference>
<sequence>MRTFVFIVVLAGLAACDPQTNPVDGAQFVTEPKAIAITPGQIDEASGMVASRSMPGNLWVQQDSGNPADIALLGEDGTVKGKMPLPSPVDNRDWEDMGIGPGPQDGTNYIYLADTGDNNLQYPFYLIYRFPEPKSLTEPVTKAERMFFNYPDGSHDAEALIVDPKTKDIWIITKREQKVRLYRFPYPQNINAVTTVQDYGELPFSVVTGAAISSDGNEILVRTYTNIYYWKRQNNEIIAETLQRREGRSVPYRFEPQGEAVCFDKDNKGYFTLSERNNASSVSLYYYAKK</sequence>
<organism evidence="1 2">
    <name type="scientific">Arsenicibacter rosenii</name>
    <dbReference type="NCBI Taxonomy" id="1750698"/>
    <lineage>
        <taxon>Bacteria</taxon>
        <taxon>Pseudomonadati</taxon>
        <taxon>Bacteroidota</taxon>
        <taxon>Cytophagia</taxon>
        <taxon>Cytophagales</taxon>
        <taxon>Spirosomataceae</taxon>
        <taxon>Arsenicibacter</taxon>
    </lineage>
</organism>
<dbReference type="AlphaFoldDB" id="A0A1S2VLP5"/>
<evidence type="ECO:0000313" key="2">
    <source>
        <dbReference type="Proteomes" id="UP000181790"/>
    </source>
</evidence>
<dbReference type="PROSITE" id="PS51257">
    <property type="entry name" value="PROKAR_LIPOPROTEIN"/>
    <property type="match status" value="1"/>
</dbReference>
<proteinExistence type="predicted"/>
<dbReference type="SUPFAM" id="SSF63829">
    <property type="entry name" value="Calcium-dependent phosphotriesterase"/>
    <property type="match status" value="1"/>
</dbReference>
<dbReference type="RefSeq" id="WP_071502495.1">
    <property type="nucleotide sequence ID" value="NZ_MORL01000003.1"/>
</dbReference>
<evidence type="ECO:0000313" key="1">
    <source>
        <dbReference type="EMBL" id="OIN59697.1"/>
    </source>
</evidence>
<gene>
    <name evidence="1" type="ORF">BLX24_07470</name>
</gene>
<dbReference type="EMBL" id="MORL01000003">
    <property type="protein sequence ID" value="OIN59697.1"/>
    <property type="molecule type" value="Genomic_DNA"/>
</dbReference>
<name>A0A1S2VLP5_9BACT</name>
<accession>A0A1S2VLP5</accession>
<comment type="caution">
    <text evidence="1">The sequence shown here is derived from an EMBL/GenBank/DDBJ whole genome shotgun (WGS) entry which is preliminary data.</text>
</comment>